<evidence type="ECO:0000313" key="3">
    <source>
        <dbReference type="Proteomes" id="UP000626982"/>
    </source>
</evidence>
<dbReference type="Proteomes" id="UP000626982">
    <property type="component" value="Unassembled WGS sequence"/>
</dbReference>
<comment type="caution">
    <text evidence="2">The sequence shown here is derived from an EMBL/GenBank/DDBJ whole genome shotgun (WGS) entry which is preliminary data.</text>
</comment>
<dbReference type="SUPFAM" id="SSF46894">
    <property type="entry name" value="C-terminal effector domain of the bipartite response regulators"/>
    <property type="match status" value="1"/>
</dbReference>
<organism evidence="2 3">
    <name type="scientific">Agrococcus terreus</name>
    <dbReference type="NCBI Taxonomy" id="574649"/>
    <lineage>
        <taxon>Bacteria</taxon>
        <taxon>Bacillati</taxon>
        <taxon>Actinomycetota</taxon>
        <taxon>Actinomycetes</taxon>
        <taxon>Micrococcales</taxon>
        <taxon>Microbacteriaceae</taxon>
        <taxon>Agrococcus</taxon>
    </lineage>
</organism>
<dbReference type="PRINTS" id="PR00038">
    <property type="entry name" value="HTHLUXR"/>
</dbReference>
<name>A0ABQ2KPR4_9MICO</name>
<feature type="domain" description="HTH luxR-type" evidence="1">
    <location>
        <begin position="138"/>
        <end position="200"/>
    </location>
</feature>
<evidence type="ECO:0000259" key="1">
    <source>
        <dbReference type="SMART" id="SM00421"/>
    </source>
</evidence>
<dbReference type="Pfam" id="PF00196">
    <property type="entry name" value="GerE"/>
    <property type="match status" value="1"/>
</dbReference>
<keyword evidence="3" id="KW-1185">Reference proteome</keyword>
<dbReference type="InterPro" id="IPR016032">
    <property type="entry name" value="Sig_transdc_resp-reg_C-effctor"/>
</dbReference>
<dbReference type="Gene3D" id="1.10.10.10">
    <property type="entry name" value="Winged helix-like DNA-binding domain superfamily/Winged helix DNA-binding domain"/>
    <property type="match status" value="1"/>
</dbReference>
<dbReference type="InterPro" id="IPR036388">
    <property type="entry name" value="WH-like_DNA-bd_sf"/>
</dbReference>
<proteinExistence type="predicted"/>
<protein>
    <recommendedName>
        <fullName evidence="1">HTH luxR-type domain-containing protein</fullName>
    </recommendedName>
</protein>
<gene>
    <name evidence="2" type="ORF">GCM10010968_22690</name>
</gene>
<sequence length="206" mass="21804">MSATEAPSDRAPRSVTAVATGTAADALRDAIAEQPALRLEAVEGRFTDLVTADGFPGDAIVLIEEPGPPLLAHARTAIAAGAVVVVLVDAEPSLADELAEAGAVVLPADTDGYALSASIRDARHPGRRRGRMGVGPARPRLSPRERRALAYYVQGRTTVQVADEMQVGYETAKTFLRRVRAKYAALDRPAGKRSELIVRAEEDGIL</sequence>
<evidence type="ECO:0000313" key="2">
    <source>
        <dbReference type="EMBL" id="GGN87792.1"/>
    </source>
</evidence>
<reference evidence="3" key="1">
    <citation type="journal article" date="2019" name="Int. J. Syst. Evol. Microbiol.">
        <title>The Global Catalogue of Microorganisms (GCM) 10K type strain sequencing project: providing services to taxonomists for standard genome sequencing and annotation.</title>
        <authorList>
            <consortium name="The Broad Institute Genomics Platform"/>
            <consortium name="The Broad Institute Genome Sequencing Center for Infectious Disease"/>
            <person name="Wu L."/>
            <person name="Ma J."/>
        </authorList>
    </citation>
    <scope>NUCLEOTIDE SEQUENCE [LARGE SCALE GENOMIC DNA]</scope>
    <source>
        <strain evidence="3">CGMCC 1.6960</strain>
    </source>
</reference>
<dbReference type="InterPro" id="IPR000792">
    <property type="entry name" value="Tscrpt_reg_LuxR_C"/>
</dbReference>
<dbReference type="EMBL" id="BMLM01000002">
    <property type="protein sequence ID" value="GGN87792.1"/>
    <property type="molecule type" value="Genomic_DNA"/>
</dbReference>
<accession>A0ABQ2KPR4</accession>
<dbReference type="SMART" id="SM00421">
    <property type="entry name" value="HTH_LUXR"/>
    <property type="match status" value="1"/>
</dbReference>